<evidence type="ECO:0000256" key="11">
    <source>
        <dbReference type="RuleBase" id="RU004171"/>
    </source>
</evidence>
<evidence type="ECO:0000256" key="1">
    <source>
        <dbReference type="ARBA" id="ARBA00005056"/>
    </source>
</evidence>
<dbReference type="InterPro" id="IPR005106">
    <property type="entry name" value="Asp/hSer_DH_NAD-bd"/>
</dbReference>
<dbReference type="SUPFAM" id="SSF51735">
    <property type="entry name" value="NAD(P)-binding Rossmann-fold domains"/>
    <property type="match status" value="1"/>
</dbReference>
<dbReference type="EC" id="1.1.1.3" evidence="4 10"/>
<dbReference type="PROSITE" id="PS01042">
    <property type="entry name" value="HOMOSER_DHGENASE"/>
    <property type="match status" value="1"/>
</dbReference>
<feature type="domain" description="Homoserine dehydrogenase catalytic" evidence="12">
    <location>
        <begin position="132"/>
        <end position="310"/>
    </location>
</feature>
<dbReference type="PANTHER" id="PTHR43331">
    <property type="entry name" value="HOMOSERINE DEHYDROGENASE"/>
    <property type="match status" value="1"/>
</dbReference>
<comment type="similarity">
    <text evidence="3 11">Belongs to the homoserine dehydrogenase family.</text>
</comment>
<dbReference type="Pfam" id="PF03447">
    <property type="entry name" value="NAD_binding_3"/>
    <property type="match status" value="1"/>
</dbReference>
<dbReference type="NCBIfam" id="NF004976">
    <property type="entry name" value="PRK06349.1"/>
    <property type="match status" value="1"/>
</dbReference>
<name>A0ABT2M303_9FIRM</name>
<dbReference type="EMBL" id="JAODBU010000014">
    <property type="protein sequence ID" value="MCT7399904.1"/>
    <property type="molecule type" value="Genomic_DNA"/>
</dbReference>
<feature type="domain" description="Aspartate/homoserine dehydrogenase NAD-binding" evidence="13">
    <location>
        <begin position="8"/>
        <end position="124"/>
    </location>
</feature>
<comment type="catalytic activity">
    <reaction evidence="10">
        <text>L-homoserine + NADP(+) = L-aspartate 4-semialdehyde + NADPH + H(+)</text>
        <dbReference type="Rhea" id="RHEA:15761"/>
        <dbReference type="ChEBI" id="CHEBI:15378"/>
        <dbReference type="ChEBI" id="CHEBI:57476"/>
        <dbReference type="ChEBI" id="CHEBI:57783"/>
        <dbReference type="ChEBI" id="CHEBI:58349"/>
        <dbReference type="ChEBI" id="CHEBI:537519"/>
        <dbReference type="EC" id="1.1.1.3"/>
    </reaction>
</comment>
<dbReference type="PIRSF" id="PIRSF000098">
    <property type="entry name" value="Homoser_dehydrog"/>
    <property type="match status" value="1"/>
</dbReference>
<evidence type="ECO:0000259" key="13">
    <source>
        <dbReference type="Pfam" id="PF03447"/>
    </source>
</evidence>
<keyword evidence="9 10" id="KW-0486">Methionine biosynthesis</keyword>
<evidence type="ECO:0000256" key="7">
    <source>
        <dbReference type="ARBA" id="ARBA00022697"/>
    </source>
</evidence>
<dbReference type="GO" id="GO:0004412">
    <property type="term" value="F:homoserine dehydrogenase activity"/>
    <property type="evidence" value="ECO:0007669"/>
    <property type="project" value="UniProtKB-EC"/>
</dbReference>
<dbReference type="Pfam" id="PF00742">
    <property type="entry name" value="Homoserine_dh"/>
    <property type="match status" value="1"/>
</dbReference>
<dbReference type="InterPro" id="IPR036291">
    <property type="entry name" value="NAD(P)-bd_dom_sf"/>
</dbReference>
<sequence>MINVAILGYGTVGSGVFEILDTNKKLIGEKAGQEINVKYVLDLRDFPGDPCESVLVHDFNTILEDDEVEIVIEVMGGLKPAYDFVKKSLLAGKSVCTSNKELVAKYGAELIQIAKDHNRNFLFEASVGGGIPIIRPLNQHITADEICEIAGILNGTTNYILTKMDKEGADFQTVLAQAQELGYAERNPSADIEGFDAVRKIAILASLAYGKSVDFEDVYTEGITNITDIDFKYAAAMGKSIKLLGKCKKEANGIVASVTPRLLSPSHPLFNVEGVVNGILVRGNMVGDLVFIGSGAGKLPTASAVVSDVVDAVRHLNIPVTVIWDKEKLELLEFGKSRKSFFVRVEGDEKDKIEEAFENVTYIDAGIENEIGFVTRPMSEDEFKAASEKLENIITRIRIEE</sequence>
<gene>
    <name evidence="14" type="ORF">N5B56_12580</name>
</gene>
<evidence type="ECO:0000256" key="8">
    <source>
        <dbReference type="ARBA" id="ARBA00023002"/>
    </source>
</evidence>
<dbReference type="InterPro" id="IPR019811">
    <property type="entry name" value="HDH_CS"/>
</dbReference>
<protein>
    <recommendedName>
        <fullName evidence="5 10">Homoserine dehydrogenase</fullName>
        <ecNumber evidence="4 10">1.1.1.3</ecNumber>
    </recommendedName>
</protein>
<organism evidence="14 15">
    <name type="scientific">Eubacterium album</name>
    <dbReference type="NCBI Taxonomy" id="2978477"/>
    <lineage>
        <taxon>Bacteria</taxon>
        <taxon>Bacillati</taxon>
        <taxon>Bacillota</taxon>
        <taxon>Clostridia</taxon>
        <taxon>Eubacteriales</taxon>
        <taxon>Eubacteriaceae</taxon>
        <taxon>Eubacterium</taxon>
    </lineage>
</organism>
<dbReference type="Gene3D" id="3.30.70.260">
    <property type="match status" value="1"/>
</dbReference>
<dbReference type="PANTHER" id="PTHR43331:SF1">
    <property type="entry name" value="HOMOSERINE DEHYDROGENASE"/>
    <property type="match status" value="1"/>
</dbReference>
<evidence type="ECO:0000256" key="2">
    <source>
        <dbReference type="ARBA" id="ARBA00005062"/>
    </source>
</evidence>
<evidence type="ECO:0000313" key="14">
    <source>
        <dbReference type="EMBL" id="MCT7399904.1"/>
    </source>
</evidence>
<evidence type="ECO:0000256" key="3">
    <source>
        <dbReference type="ARBA" id="ARBA00006753"/>
    </source>
</evidence>
<comment type="caution">
    <text evidence="14">The sequence shown here is derived from an EMBL/GenBank/DDBJ whole genome shotgun (WGS) entry which is preliminary data.</text>
</comment>
<keyword evidence="15" id="KW-1185">Reference proteome</keyword>
<accession>A0ABT2M303</accession>
<keyword evidence="10" id="KW-0521">NADP</keyword>
<dbReference type="Gene3D" id="3.40.50.720">
    <property type="entry name" value="NAD(P)-binding Rossmann-like Domain"/>
    <property type="match status" value="1"/>
</dbReference>
<evidence type="ECO:0000256" key="4">
    <source>
        <dbReference type="ARBA" id="ARBA00013213"/>
    </source>
</evidence>
<dbReference type="InterPro" id="IPR001342">
    <property type="entry name" value="HDH_cat"/>
</dbReference>
<dbReference type="InterPro" id="IPR016204">
    <property type="entry name" value="HDH"/>
</dbReference>
<evidence type="ECO:0000313" key="15">
    <source>
        <dbReference type="Proteomes" id="UP001431199"/>
    </source>
</evidence>
<keyword evidence="6 10" id="KW-0028">Amino-acid biosynthesis</keyword>
<keyword evidence="8 10" id="KW-0560">Oxidoreductase</keyword>
<keyword evidence="7 10" id="KW-0791">Threonine biosynthesis</keyword>
<evidence type="ECO:0000256" key="9">
    <source>
        <dbReference type="ARBA" id="ARBA00023167"/>
    </source>
</evidence>
<dbReference type="RefSeq" id="WP_022089646.1">
    <property type="nucleotide sequence ID" value="NZ_JAODBU010000014.1"/>
</dbReference>
<evidence type="ECO:0000256" key="5">
    <source>
        <dbReference type="ARBA" id="ARBA00013376"/>
    </source>
</evidence>
<comment type="pathway">
    <text evidence="2 10">Amino-acid biosynthesis; L-methionine biosynthesis via de novo pathway; L-homoserine from L-aspartate: step 3/3.</text>
</comment>
<evidence type="ECO:0000256" key="10">
    <source>
        <dbReference type="RuleBase" id="RU000579"/>
    </source>
</evidence>
<dbReference type="Gene3D" id="3.30.360.10">
    <property type="entry name" value="Dihydrodipicolinate Reductase, domain 2"/>
    <property type="match status" value="1"/>
</dbReference>
<evidence type="ECO:0000259" key="12">
    <source>
        <dbReference type="Pfam" id="PF00742"/>
    </source>
</evidence>
<dbReference type="SUPFAM" id="SSF55347">
    <property type="entry name" value="Glyceraldehyde-3-phosphate dehydrogenase-like, C-terminal domain"/>
    <property type="match status" value="1"/>
</dbReference>
<comment type="pathway">
    <text evidence="1 10">Amino-acid biosynthesis; L-threonine biosynthesis; L-threonine from L-aspartate: step 3/5.</text>
</comment>
<evidence type="ECO:0000256" key="6">
    <source>
        <dbReference type="ARBA" id="ARBA00022605"/>
    </source>
</evidence>
<proteinExistence type="inferred from homology"/>
<dbReference type="Proteomes" id="UP001431199">
    <property type="component" value="Unassembled WGS sequence"/>
</dbReference>
<reference evidence="14" key="1">
    <citation type="submission" date="2022-09" db="EMBL/GenBank/DDBJ databases">
        <title>Eubacterium sp. LFL-14 isolated from human feces.</title>
        <authorList>
            <person name="Liu F."/>
        </authorList>
    </citation>
    <scope>NUCLEOTIDE SEQUENCE</scope>
    <source>
        <strain evidence="14">LFL-14</strain>
    </source>
</reference>